<dbReference type="Pfam" id="PF11799">
    <property type="entry name" value="IMS_C"/>
    <property type="match status" value="1"/>
</dbReference>
<gene>
    <name evidence="7" type="ORF">NMU02_06185</name>
</gene>
<dbReference type="PANTHER" id="PTHR11076:SF34">
    <property type="entry name" value="PROTEIN UMUC"/>
    <property type="match status" value="1"/>
</dbReference>
<protein>
    <submittedName>
        <fullName evidence="7">Y-family DNA polymerase</fullName>
    </submittedName>
</protein>
<evidence type="ECO:0000256" key="1">
    <source>
        <dbReference type="ARBA" id="ARBA00010945"/>
    </source>
</evidence>
<feature type="domain" description="UmuC" evidence="6">
    <location>
        <begin position="2"/>
        <end position="186"/>
    </location>
</feature>
<keyword evidence="2" id="KW-0227">DNA damage</keyword>
<organism evidence="7 8">
    <name type="scientific">Coprobacter tertius</name>
    <dbReference type="NCBI Taxonomy" id="2944915"/>
    <lineage>
        <taxon>Bacteria</taxon>
        <taxon>Pseudomonadati</taxon>
        <taxon>Bacteroidota</taxon>
        <taxon>Bacteroidia</taxon>
        <taxon>Bacteroidales</taxon>
        <taxon>Barnesiellaceae</taxon>
        <taxon>Coprobacter</taxon>
    </lineage>
</organism>
<dbReference type="InterPro" id="IPR001126">
    <property type="entry name" value="UmuC"/>
</dbReference>
<name>A0ABT1MKB7_9BACT</name>
<dbReference type="NCBIfam" id="NF002955">
    <property type="entry name" value="PRK03609.1"/>
    <property type="match status" value="1"/>
</dbReference>
<dbReference type="Pfam" id="PF13438">
    <property type="entry name" value="DUF4113"/>
    <property type="match status" value="1"/>
</dbReference>
<evidence type="ECO:0000259" key="6">
    <source>
        <dbReference type="PROSITE" id="PS50173"/>
    </source>
</evidence>
<dbReference type="InterPro" id="IPR017961">
    <property type="entry name" value="DNA_pol_Y-fam_little_finger"/>
</dbReference>
<proteinExistence type="inferred from homology"/>
<dbReference type="Proteomes" id="UP001205603">
    <property type="component" value="Unassembled WGS sequence"/>
</dbReference>
<reference evidence="7 8" key="1">
    <citation type="submission" date="2022-07" db="EMBL/GenBank/DDBJ databases">
        <title>Fecal culturing of patients with breast cancer.</title>
        <authorList>
            <person name="Teng N.M.Y."/>
            <person name="Kiu R."/>
            <person name="Evans R."/>
            <person name="Baker D.J."/>
            <person name="Zenner C."/>
            <person name="Robinson S.D."/>
            <person name="Hall L.J."/>
        </authorList>
    </citation>
    <scope>NUCLEOTIDE SEQUENCE [LARGE SCALE GENOMIC DNA]</scope>
    <source>
        <strain evidence="7 8">LH1063</strain>
    </source>
</reference>
<dbReference type="EMBL" id="JANDHW010000005">
    <property type="protein sequence ID" value="MCP9611676.1"/>
    <property type="molecule type" value="Genomic_DNA"/>
</dbReference>
<evidence type="ECO:0000256" key="4">
    <source>
        <dbReference type="ARBA" id="ARBA00023204"/>
    </source>
</evidence>
<evidence type="ECO:0000313" key="7">
    <source>
        <dbReference type="EMBL" id="MCP9611676.1"/>
    </source>
</evidence>
<keyword evidence="5" id="KW-0742">SOS response</keyword>
<dbReference type="InterPro" id="IPR025188">
    <property type="entry name" value="DUF4113"/>
</dbReference>
<sequence>MFALVDCNNFYASCERVFNPSLRDKPIVVLSNNDGCVIARSNEVKKLGIKMGVPAYQIKEEIERHHIYVFSSNYTLYGDMSARVMAILQHFSPEMEIYSIDEAFLNLTGLETGGLKEYGEQVTATVKRSTGIPVSMGIAPTKTLAKVANKFAKKYPAYHNVCMIDSEERRVKSLSLTDIGDVWGIGGRYNRFLRGEGITNAYEFSCLSQSWVRKYMTVVGERMWRELNGEPCIDMETAVPRKKQICTSRAFGSSVADIEELSEAVACYASVCAEKLRRQHGYAVSLMVFIHTNNFREDLPQYCRNRVIELPVPTDDTMEIVHYALAALRDIYREGYLFKKAGVIVTEITDRVQTNLFDAVNRKKQAKFMRVVDHMNRGFTDNRLTLAVQSGRRKWKLKQECLSPCYSTRMTDIININCK</sequence>
<evidence type="ECO:0000256" key="3">
    <source>
        <dbReference type="ARBA" id="ARBA00023199"/>
    </source>
</evidence>
<dbReference type="Pfam" id="PF00817">
    <property type="entry name" value="IMS"/>
    <property type="match status" value="1"/>
</dbReference>
<evidence type="ECO:0000256" key="5">
    <source>
        <dbReference type="ARBA" id="ARBA00023236"/>
    </source>
</evidence>
<comment type="caution">
    <text evidence="7">The sequence shown here is derived from an EMBL/GenBank/DDBJ whole genome shotgun (WGS) entry which is preliminary data.</text>
</comment>
<accession>A0ABT1MKB7</accession>
<dbReference type="SUPFAM" id="SSF100879">
    <property type="entry name" value="Lesion bypass DNA polymerase (Y-family), little finger domain"/>
    <property type="match status" value="1"/>
</dbReference>
<dbReference type="PANTHER" id="PTHR11076">
    <property type="entry name" value="DNA REPAIR POLYMERASE UMUC / TRANSFERASE FAMILY MEMBER"/>
    <property type="match status" value="1"/>
</dbReference>
<dbReference type="InterPro" id="IPR043128">
    <property type="entry name" value="Rev_trsase/Diguanyl_cyclase"/>
</dbReference>
<dbReference type="Gene3D" id="3.40.1170.60">
    <property type="match status" value="1"/>
</dbReference>
<keyword evidence="4" id="KW-0234">DNA repair</keyword>
<dbReference type="Gene3D" id="3.30.1490.100">
    <property type="entry name" value="DNA polymerase, Y-family, little finger domain"/>
    <property type="match status" value="1"/>
</dbReference>
<dbReference type="SUPFAM" id="SSF56672">
    <property type="entry name" value="DNA/RNA polymerases"/>
    <property type="match status" value="1"/>
</dbReference>
<dbReference type="Gene3D" id="3.30.70.270">
    <property type="match status" value="1"/>
</dbReference>
<keyword evidence="8" id="KW-1185">Reference proteome</keyword>
<dbReference type="InterPro" id="IPR050116">
    <property type="entry name" value="DNA_polymerase-Y"/>
</dbReference>
<keyword evidence="3" id="KW-0741">SOS mutagenesis</keyword>
<dbReference type="InterPro" id="IPR036775">
    <property type="entry name" value="DNA_pol_Y-fam_lit_finger_sf"/>
</dbReference>
<evidence type="ECO:0000313" key="8">
    <source>
        <dbReference type="Proteomes" id="UP001205603"/>
    </source>
</evidence>
<dbReference type="InterPro" id="IPR043502">
    <property type="entry name" value="DNA/RNA_pol_sf"/>
</dbReference>
<dbReference type="RefSeq" id="WP_255026628.1">
    <property type="nucleotide sequence ID" value="NZ_JANDHW010000005.1"/>
</dbReference>
<comment type="similarity">
    <text evidence="1">Belongs to the DNA polymerase type-Y family.</text>
</comment>
<dbReference type="CDD" id="cd01700">
    <property type="entry name" value="PolY_Pol_V_umuC"/>
    <property type="match status" value="1"/>
</dbReference>
<evidence type="ECO:0000256" key="2">
    <source>
        <dbReference type="ARBA" id="ARBA00022763"/>
    </source>
</evidence>
<dbReference type="PROSITE" id="PS50173">
    <property type="entry name" value="UMUC"/>
    <property type="match status" value="1"/>
</dbReference>